<protein>
    <recommendedName>
        <fullName evidence="4">Phospholipase/carboxylesterase/thioesterase domain-containing protein</fullName>
    </recommendedName>
</protein>
<dbReference type="InterPro" id="IPR029058">
    <property type="entry name" value="AB_hydrolase_fold"/>
</dbReference>
<keyword evidence="2" id="KW-0378">Hydrolase</keyword>
<feature type="domain" description="Phospholipase/carboxylesterase/thioesterase" evidence="4">
    <location>
        <begin position="44"/>
        <end position="253"/>
    </location>
</feature>
<dbReference type="SUPFAM" id="SSF53474">
    <property type="entry name" value="alpha/beta-Hydrolases"/>
    <property type="match status" value="1"/>
</dbReference>
<accession>A0A7S1XZ76</accession>
<evidence type="ECO:0000259" key="4">
    <source>
        <dbReference type="Pfam" id="PF02230"/>
    </source>
</evidence>
<evidence type="ECO:0000256" key="3">
    <source>
        <dbReference type="SAM" id="SignalP"/>
    </source>
</evidence>
<dbReference type="Pfam" id="PF02230">
    <property type="entry name" value="Abhydrolase_2"/>
    <property type="match status" value="1"/>
</dbReference>
<organism evidence="5">
    <name type="scientific">Phaeomonas parva</name>
    <dbReference type="NCBI Taxonomy" id="124430"/>
    <lineage>
        <taxon>Eukaryota</taxon>
        <taxon>Sar</taxon>
        <taxon>Stramenopiles</taxon>
        <taxon>Ochrophyta</taxon>
        <taxon>Pinguiophyceae</taxon>
        <taxon>Pinguiochrysidales</taxon>
        <taxon>Pinguiochrysidaceae</taxon>
        <taxon>Phaeomonas</taxon>
    </lineage>
</organism>
<dbReference type="GO" id="GO:0008474">
    <property type="term" value="F:palmitoyl-(protein) hydrolase activity"/>
    <property type="evidence" value="ECO:0007669"/>
    <property type="project" value="TreeGrafter"/>
</dbReference>
<evidence type="ECO:0000256" key="1">
    <source>
        <dbReference type="ARBA" id="ARBA00006499"/>
    </source>
</evidence>
<gene>
    <name evidence="5" type="ORF">PPAR1163_LOCUS26018</name>
</gene>
<feature type="signal peptide" evidence="3">
    <location>
        <begin position="1"/>
        <end position="22"/>
    </location>
</feature>
<reference evidence="5" key="1">
    <citation type="submission" date="2021-01" db="EMBL/GenBank/DDBJ databases">
        <authorList>
            <person name="Corre E."/>
            <person name="Pelletier E."/>
            <person name="Niang G."/>
            <person name="Scheremetjew M."/>
            <person name="Finn R."/>
            <person name="Kale V."/>
            <person name="Holt S."/>
            <person name="Cochrane G."/>
            <person name="Meng A."/>
            <person name="Brown T."/>
            <person name="Cohen L."/>
        </authorList>
    </citation>
    <scope>NUCLEOTIDE SEQUENCE</scope>
    <source>
        <strain evidence="5">CCMP2877</strain>
    </source>
</reference>
<dbReference type="PANTHER" id="PTHR10655:SF17">
    <property type="entry name" value="LYSOPHOSPHOLIPASE-LIKE PROTEIN 1"/>
    <property type="match status" value="1"/>
</dbReference>
<dbReference type="InterPro" id="IPR050565">
    <property type="entry name" value="LYPA1-2/EST-like"/>
</dbReference>
<dbReference type="GO" id="GO:0052689">
    <property type="term" value="F:carboxylic ester hydrolase activity"/>
    <property type="evidence" value="ECO:0007669"/>
    <property type="project" value="TreeGrafter"/>
</dbReference>
<dbReference type="Gene3D" id="3.40.50.1820">
    <property type="entry name" value="alpha/beta hydrolase"/>
    <property type="match status" value="1"/>
</dbReference>
<dbReference type="InterPro" id="IPR003140">
    <property type="entry name" value="PLipase/COase/thioEstase"/>
</dbReference>
<proteinExistence type="inferred from homology"/>
<name>A0A7S1XZ76_9STRA</name>
<dbReference type="EMBL" id="HBGJ01041388">
    <property type="protein sequence ID" value="CAD9267589.1"/>
    <property type="molecule type" value="Transcribed_RNA"/>
</dbReference>
<comment type="similarity">
    <text evidence="1">Belongs to the AB hydrolase superfamily. AB hydrolase 2 family.</text>
</comment>
<evidence type="ECO:0000313" key="5">
    <source>
        <dbReference type="EMBL" id="CAD9267589.1"/>
    </source>
</evidence>
<sequence length="264" mass="27046">MPRSGVLAAALVLAGGAATALGLSAAGSPGGDMAATLRLGSRAARGPPSASVILIHGLGDSAEGLRGLVPYLANAVPHATFILPTAPIRPITMNGGYEMTGWYDIEGLSERANENADGLEDSIAAINGLIDEEMARGVPPSRIVVSGFSQGGAMSLWTGLTRAASADPLAAVVCMSGYIPAASQFRLTETGRRTPTRMFHGDVDPVVLMDFAVSSEALLREQGHPDLAMKTYAGLPHSINEDELGDVASFLASVLPPAGDAAEL</sequence>
<keyword evidence="3" id="KW-0732">Signal</keyword>
<dbReference type="PANTHER" id="PTHR10655">
    <property type="entry name" value="LYSOPHOSPHOLIPASE-RELATED"/>
    <property type="match status" value="1"/>
</dbReference>
<feature type="chain" id="PRO_5030540595" description="Phospholipase/carboxylesterase/thioesterase domain-containing protein" evidence="3">
    <location>
        <begin position="23"/>
        <end position="264"/>
    </location>
</feature>
<dbReference type="GO" id="GO:0005737">
    <property type="term" value="C:cytoplasm"/>
    <property type="evidence" value="ECO:0007669"/>
    <property type="project" value="TreeGrafter"/>
</dbReference>
<dbReference type="AlphaFoldDB" id="A0A7S1XZ76"/>
<evidence type="ECO:0000256" key="2">
    <source>
        <dbReference type="ARBA" id="ARBA00022801"/>
    </source>
</evidence>